<sequence>METPFPDDIAQLKGLLREQMAANKILAGNNRLLSQRVASYASEITRLKARVVKLQRMQFGQSSEKIRQKAERQIREVQAHISHLQEEMVDIQGKQPDPALPPALRQSSSRKPLPATLPREIQLLLPAEKNCPECGGELHALGCDISEQLGIISSAFKVIETQRPKLACGRCDGIVQSPMPSKPIERSYAGPGLLARIVTAKFAEHMPLYRQSEIYNRQGVALSRATLGRWSGAVSELLELLYDVLRQYVLMPGKVHGDDIPVPVQAPGNGKTRTGRLWVYVRDDRNAGSVMPPAVWFAYSADRKGVHPQQHLAGYSGVLQADAYGGYRALYETGNITEAACMAHARRKIHDVHVRSPTAITTEAQKRIGELYAIEAEIRGSPAEERLALRKARSAPLMQLLFDGIQQQRATLSRHSETAKAFAYMLKLWDSLNEYCRNGWVEIDNNIAENALRCVAVGRKNWLFAGSDSGGERAAILYSLIGSCRLNGVEPEAWLRYTISHIADWPSNKVHELLPWKLNLTNI</sequence>
<evidence type="ECO:0000313" key="6">
    <source>
        <dbReference type="EMBL" id="CBJ90074.1"/>
    </source>
</evidence>
<evidence type="ECO:0000256" key="1">
    <source>
        <dbReference type="SAM" id="MobiDB-lite"/>
    </source>
</evidence>
<dbReference type="InterPro" id="IPR052344">
    <property type="entry name" value="Transposase-related"/>
</dbReference>
<organism evidence="6 7">
    <name type="scientific">Xenorhabdus nematophila (strain ATCC 19061 / DSM 3370 / CCUG 14189 / LMG 1036 / NCIMB 9965 / AN6)</name>
    <dbReference type="NCBI Taxonomy" id="406817"/>
    <lineage>
        <taxon>Bacteria</taxon>
        <taxon>Pseudomonadati</taxon>
        <taxon>Pseudomonadota</taxon>
        <taxon>Gammaproteobacteria</taxon>
        <taxon>Enterobacterales</taxon>
        <taxon>Morganellaceae</taxon>
        <taxon>Xenorhabdus</taxon>
    </lineage>
</organism>
<evidence type="ECO:0000259" key="2">
    <source>
        <dbReference type="Pfam" id="PF03050"/>
    </source>
</evidence>
<feature type="domain" description="Transposase TnpC homeodomain" evidence="4">
    <location>
        <begin position="46"/>
        <end position="120"/>
    </location>
</feature>
<evidence type="ECO:0000259" key="5">
    <source>
        <dbReference type="Pfam" id="PF13817"/>
    </source>
</evidence>
<evidence type="ECO:0000259" key="3">
    <source>
        <dbReference type="Pfam" id="PF13005"/>
    </source>
</evidence>
<dbReference type="GeneID" id="24903171"/>
<dbReference type="Pfam" id="PF13005">
    <property type="entry name" value="zf-IS66"/>
    <property type="match status" value="1"/>
</dbReference>
<dbReference type="Pfam" id="PF13007">
    <property type="entry name" value="LZ_Tnp_IS66"/>
    <property type="match status" value="1"/>
</dbReference>
<dbReference type="eggNOG" id="COG4372">
    <property type="taxonomic scope" value="Bacteria"/>
</dbReference>
<dbReference type="PANTHER" id="PTHR33678">
    <property type="entry name" value="BLL1576 PROTEIN"/>
    <property type="match status" value="1"/>
</dbReference>
<dbReference type="KEGG" id="xne:XNC1_2014"/>
<dbReference type="NCBIfam" id="NF033517">
    <property type="entry name" value="transpos_IS66"/>
    <property type="match status" value="1"/>
</dbReference>
<reference evidence="6 7" key="1">
    <citation type="journal article" date="2011" name="PLoS ONE">
        <title>The entomopathogenic bacterial endosymbionts xenorhabdus and photorhabdus: convergent lifestyles from divergent genomes.</title>
        <authorList>
            <person name="Chaston J.M."/>
            <person name="Suen G."/>
            <person name="Tucker S.L."/>
            <person name="Andersen A.W."/>
            <person name="Bhasin A."/>
            <person name="Bode E."/>
            <person name="Bode H.B."/>
            <person name="Brachmann A.O."/>
            <person name="Cowles C.E."/>
            <person name="Cowles K.N."/>
            <person name="Darby C."/>
            <person name="de Leon L."/>
            <person name="Drace K."/>
            <person name="Du Z."/>
            <person name="Givaudan A."/>
            <person name="Herbert Tran E.E."/>
            <person name="Jewell K.A."/>
            <person name="Knack J.J."/>
            <person name="Krasomil-Osterfeld K.C."/>
            <person name="Kukor R."/>
            <person name="Lanois A."/>
            <person name="Latreille P."/>
            <person name="Leimgruber N.K."/>
            <person name="Lipke C.M."/>
            <person name="Liu R."/>
            <person name="Lu X."/>
            <person name="Martens E.C."/>
            <person name="Marri P.R."/>
            <person name="Medigue C."/>
            <person name="Menard M.L."/>
            <person name="Miller N.M."/>
            <person name="Morales-Soto N."/>
            <person name="Norton S."/>
            <person name="Ogier J.C."/>
            <person name="Orchard S.S."/>
            <person name="Park D."/>
            <person name="Park Y."/>
            <person name="Qurollo B.A."/>
            <person name="Sugar D.R."/>
            <person name="Richards G.R."/>
            <person name="Rouy Z."/>
            <person name="Slominski B."/>
            <person name="Slominski K."/>
            <person name="Snyder H."/>
            <person name="Tjaden B.C."/>
            <person name="van der Hoeven R."/>
            <person name="Welch R.D."/>
            <person name="Wheeler C."/>
            <person name="Xiang B."/>
            <person name="Barbazuk B."/>
            <person name="Gaudriault S."/>
            <person name="Goodner B."/>
            <person name="Slater S.C."/>
            <person name="Forst S."/>
            <person name="Goldman B.S."/>
            <person name="Goodrich-Blair H."/>
        </authorList>
    </citation>
    <scope>NUCLEOTIDE SEQUENCE [LARGE SCALE GENOMIC DNA]</scope>
    <source>
        <strain evidence="7">ATCC 19061 / DSM 3370 / CCUG 14189 / LMG 1036 / NCIMB 9965 / AN6</strain>
    </source>
</reference>
<gene>
    <name evidence="6" type="ordered locus">XNC1_2014</name>
</gene>
<dbReference type="Pfam" id="PF03050">
    <property type="entry name" value="DDE_Tnp_IS66"/>
    <property type="match status" value="1"/>
</dbReference>
<dbReference type="Pfam" id="PF13817">
    <property type="entry name" value="DDE_Tnp_IS66_C"/>
    <property type="match status" value="1"/>
</dbReference>
<dbReference type="InterPro" id="IPR039552">
    <property type="entry name" value="IS66_C"/>
</dbReference>
<proteinExistence type="predicted"/>
<feature type="domain" description="Transposase IS66 C-terminal" evidence="5">
    <location>
        <begin position="479"/>
        <end position="516"/>
    </location>
</feature>
<feature type="domain" description="Transposase IS66 zinc-finger binding" evidence="3">
    <location>
        <begin position="128"/>
        <end position="172"/>
    </location>
</feature>
<dbReference type="PANTHER" id="PTHR33678:SF1">
    <property type="entry name" value="BLL1576 PROTEIN"/>
    <property type="match status" value="1"/>
</dbReference>
<dbReference type="InterPro" id="IPR004291">
    <property type="entry name" value="Transposase_IS66_central"/>
</dbReference>
<keyword evidence="7" id="KW-1185">Reference proteome</keyword>
<dbReference type="InterPro" id="IPR024463">
    <property type="entry name" value="Transposase_TnpC_homeodom"/>
</dbReference>
<feature type="region of interest" description="Disordered" evidence="1">
    <location>
        <begin position="93"/>
        <end position="112"/>
    </location>
</feature>
<feature type="domain" description="Transposase IS66 central" evidence="2">
    <location>
        <begin position="186"/>
        <end position="472"/>
    </location>
</feature>
<dbReference type="RefSeq" id="WP_013184195.1">
    <property type="nucleotide sequence ID" value="NC_014228.1"/>
</dbReference>
<dbReference type="STRING" id="406817.XNC1_2014"/>
<dbReference type="InterPro" id="IPR024474">
    <property type="entry name" value="Znf_dom_IS66"/>
</dbReference>
<name>D3VE07_XENNA</name>
<dbReference type="HOGENOM" id="CLU_023034_2_0_6"/>
<protein>
    <submittedName>
        <fullName evidence="6">Transposase</fullName>
    </submittedName>
</protein>
<accession>D3VE07</accession>
<dbReference type="EMBL" id="FN667742">
    <property type="protein sequence ID" value="CBJ90074.1"/>
    <property type="molecule type" value="Genomic_DNA"/>
</dbReference>
<evidence type="ECO:0000259" key="4">
    <source>
        <dbReference type="Pfam" id="PF13007"/>
    </source>
</evidence>
<dbReference type="AlphaFoldDB" id="D3VE07"/>
<evidence type="ECO:0000313" key="7">
    <source>
        <dbReference type="Proteomes" id="UP000008075"/>
    </source>
</evidence>
<dbReference type="Proteomes" id="UP000008075">
    <property type="component" value="Chromosome"/>
</dbReference>